<evidence type="ECO:0000256" key="1">
    <source>
        <dbReference type="ARBA" id="ARBA00008857"/>
    </source>
</evidence>
<dbReference type="Pfam" id="PF00589">
    <property type="entry name" value="Phage_integrase"/>
    <property type="match status" value="1"/>
</dbReference>
<evidence type="ECO:0000313" key="6">
    <source>
        <dbReference type="EMBL" id="OPG88548.1"/>
    </source>
</evidence>
<dbReference type="PANTHER" id="PTHR30349:SF64">
    <property type="entry name" value="PROPHAGE INTEGRASE INTD-RELATED"/>
    <property type="match status" value="1"/>
</dbReference>
<evidence type="ECO:0000313" key="7">
    <source>
        <dbReference type="Proteomes" id="UP000189795"/>
    </source>
</evidence>
<keyword evidence="2" id="KW-0229">DNA integration</keyword>
<dbReference type="InterPro" id="IPR010998">
    <property type="entry name" value="Integrase_recombinase_N"/>
</dbReference>
<dbReference type="Gene3D" id="1.10.443.10">
    <property type="entry name" value="Intergrase catalytic core"/>
    <property type="match status" value="1"/>
</dbReference>
<dbReference type="PANTHER" id="PTHR30349">
    <property type="entry name" value="PHAGE INTEGRASE-RELATED"/>
    <property type="match status" value="1"/>
</dbReference>
<dbReference type="CDD" id="cd01189">
    <property type="entry name" value="INT_ICEBs1_C_like"/>
    <property type="match status" value="1"/>
</dbReference>
<dbReference type="RefSeq" id="WP_079376034.1">
    <property type="nucleotide sequence ID" value="NZ_MIMI01000061.1"/>
</dbReference>
<dbReference type="InterPro" id="IPR011010">
    <property type="entry name" value="DNA_brk_join_enz"/>
</dbReference>
<sequence length="374" mass="44369">MWVEKRADDNYKFIERYKDPLTGNLRKVSIFFEKNTNSTRKKAQMALEKEIHQRLAKIQDGTIKEGITLGQVIKEWEPIYKQQVRSTTWQSYLVAKKHIEKYIGNDVQVSKITPKYLIHIYEDMLYKHGYNNPTVKSVEFKMNNILRFAFRRDYIANQPPKLLPVEWKKNKANDVGKKFLDQDELPYVLSEIEKLNPLYEQIFDWQYLTGMRIGEVLALRVKDIKKKSEIYYASVSGTLDYSANKVSEYVRQPMPKNDSSFRDVKLSSDALEIYKHRKNGKHKDDFLFQDNHQWFTFTRLNASLRKVKHDLKLDKQLTTHTFRHTHVSKLAELGMPLYIIQDRVGHKDAETTREVYLHVTQNARKKFDDLLDKL</sequence>
<dbReference type="InterPro" id="IPR002104">
    <property type="entry name" value="Integrase_catalytic"/>
</dbReference>
<proteinExistence type="inferred from homology"/>
<comment type="similarity">
    <text evidence="1">Belongs to the 'phage' integrase family.</text>
</comment>
<organism evidence="6 7">
    <name type="scientific">Limosilactobacillus reuteri</name>
    <name type="common">Lactobacillus reuteri</name>
    <dbReference type="NCBI Taxonomy" id="1598"/>
    <lineage>
        <taxon>Bacteria</taxon>
        <taxon>Bacillati</taxon>
        <taxon>Bacillota</taxon>
        <taxon>Bacilli</taxon>
        <taxon>Lactobacillales</taxon>
        <taxon>Lactobacillaceae</taxon>
        <taxon>Limosilactobacillus</taxon>
    </lineage>
</organism>
<dbReference type="GO" id="GO:0006310">
    <property type="term" value="P:DNA recombination"/>
    <property type="evidence" value="ECO:0007669"/>
    <property type="project" value="UniProtKB-KW"/>
</dbReference>
<dbReference type="SUPFAM" id="SSF56349">
    <property type="entry name" value="DNA breaking-rejoining enzymes"/>
    <property type="match status" value="1"/>
</dbReference>
<keyword evidence="3" id="KW-0238">DNA-binding</keyword>
<protein>
    <recommendedName>
        <fullName evidence="5">Tyr recombinase domain-containing protein</fullName>
    </recommendedName>
</protein>
<feature type="domain" description="Tyr recombinase" evidence="5">
    <location>
        <begin position="175"/>
        <end position="369"/>
    </location>
</feature>
<dbReference type="GO" id="GO:0015074">
    <property type="term" value="P:DNA integration"/>
    <property type="evidence" value="ECO:0007669"/>
    <property type="project" value="UniProtKB-KW"/>
</dbReference>
<dbReference type="InterPro" id="IPR050090">
    <property type="entry name" value="Tyrosine_recombinase_XerCD"/>
</dbReference>
<dbReference type="PROSITE" id="PS51898">
    <property type="entry name" value="TYR_RECOMBINASE"/>
    <property type="match status" value="1"/>
</dbReference>
<dbReference type="InterPro" id="IPR013762">
    <property type="entry name" value="Integrase-like_cat_sf"/>
</dbReference>
<dbReference type="Proteomes" id="UP000189795">
    <property type="component" value="Unassembled WGS sequence"/>
</dbReference>
<evidence type="ECO:0000256" key="3">
    <source>
        <dbReference type="ARBA" id="ARBA00023125"/>
    </source>
</evidence>
<dbReference type="InterPro" id="IPR004107">
    <property type="entry name" value="Integrase_SAM-like_N"/>
</dbReference>
<name>A0A1V4FMH4_LIMRT</name>
<dbReference type="GO" id="GO:0003677">
    <property type="term" value="F:DNA binding"/>
    <property type="evidence" value="ECO:0007669"/>
    <property type="project" value="UniProtKB-KW"/>
</dbReference>
<dbReference type="Gene3D" id="1.10.150.130">
    <property type="match status" value="1"/>
</dbReference>
<evidence type="ECO:0000256" key="2">
    <source>
        <dbReference type="ARBA" id="ARBA00022908"/>
    </source>
</evidence>
<dbReference type="AlphaFoldDB" id="A0A1V4FMH4"/>
<evidence type="ECO:0000256" key="4">
    <source>
        <dbReference type="ARBA" id="ARBA00023172"/>
    </source>
</evidence>
<gene>
    <name evidence="6" type="ORF">B5D07_04890</name>
</gene>
<comment type="caution">
    <text evidence="6">The sequence shown here is derived from an EMBL/GenBank/DDBJ whole genome shotgun (WGS) entry which is preliminary data.</text>
</comment>
<reference evidence="6 7" key="1">
    <citation type="submission" date="2017-03" db="EMBL/GenBank/DDBJ databases">
        <title>Antibiotic resistance of probiotic microorganisms.</title>
        <authorList>
            <person name="Sanudo A.I."/>
            <person name="Olivares M."/>
            <person name="Banuelos O."/>
        </authorList>
    </citation>
    <scope>NUCLEOTIDE SEQUENCE [LARGE SCALE GENOMIC DNA]</scope>
    <source>
        <strain evidence="6 7">CECT8605</strain>
    </source>
</reference>
<dbReference type="Pfam" id="PF14659">
    <property type="entry name" value="Phage_int_SAM_3"/>
    <property type="match status" value="1"/>
</dbReference>
<keyword evidence="4" id="KW-0233">DNA recombination</keyword>
<evidence type="ECO:0000259" key="5">
    <source>
        <dbReference type="PROSITE" id="PS51898"/>
    </source>
</evidence>
<accession>A0A1V4FMH4</accession>
<dbReference type="EMBL" id="MWVS01000054">
    <property type="protein sequence ID" value="OPG88548.1"/>
    <property type="molecule type" value="Genomic_DNA"/>
</dbReference>